<keyword evidence="1 7" id="KW-0436">Ligase</keyword>
<evidence type="ECO:0000256" key="6">
    <source>
        <dbReference type="ARBA" id="ARBA00048573"/>
    </source>
</evidence>
<comment type="cofactor">
    <cofactor evidence="7 8">
        <name>Mg(2+)</name>
        <dbReference type="ChEBI" id="CHEBI:18420"/>
    </cofactor>
    <text evidence="7 8">Binds 3 Mg(2+) ions per subunit.</text>
</comment>
<comment type="catalytic activity">
    <reaction evidence="6 7 8">
        <text>tRNA(Lys) + L-lysine + ATP = L-lysyl-tRNA(Lys) + AMP + diphosphate</text>
        <dbReference type="Rhea" id="RHEA:20792"/>
        <dbReference type="Rhea" id="RHEA-COMP:9696"/>
        <dbReference type="Rhea" id="RHEA-COMP:9697"/>
        <dbReference type="ChEBI" id="CHEBI:30616"/>
        <dbReference type="ChEBI" id="CHEBI:32551"/>
        <dbReference type="ChEBI" id="CHEBI:33019"/>
        <dbReference type="ChEBI" id="CHEBI:78442"/>
        <dbReference type="ChEBI" id="CHEBI:78529"/>
        <dbReference type="ChEBI" id="CHEBI:456215"/>
        <dbReference type="EC" id="6.1.1.6"/>
    </reaction>
</comment>
<dbReference type="SUPFAM" id="SSF50249">
    <property type="entry name" value="Nucleic acid-binding proteins"/>
    <property type="match status" value="1"/>
</dbReference>
<keyword evidence="3 7" id="KW-0547">Nucleotide-binding</keyword>
<sequence>MSEQNPVPVDPADDLPEQMKVRREKRDRMLAEGVEPYPVGFSRTTTLAQVRARYADLPTDTATGDQVAVTGRVIFVRNTGKLCFATLRDGDGTELQAMLSLDRVGPERLEAWKRLVDLGDHVGVTGEVITSRRGELSVLAQEWEMTAKALRPLPVAHKPLSEEARVRQRYVDLIVRPQAREMVRTRAAAVRSLRDSLHGQGFIEVETPMLQLLHGGAAARPFVTHSNALNTDLYLRIAPELFLKRAVVGGVDRVFEINRNFRNEGVDSSHSPEFAMLETYQAYGDYNTMAELTRNLVQQAAIAVSGSMVVTHADGREFDLGGEWRSVTLFGVLSEALGEEVTVRTDRSRLVEYADKVGLAVDPKWGPGKLAEELFEELVVPGLVAPTFVRDYPEETSPLTRAHRSEPGLAEKWDLYVLGFELGTAYSELVDPVVQRERLVAQAQLAARGDDEAMRLDEDFLRAMEYGMPPAGGMGMGIDRMLMALTGLGIRETILFPLVRPE</sequence>
<feature type="binding site" evidence="7">
    <location>
        <position position="414"/>
    </location>
    <ligand>
        <name>Mg(2+)</name>
        <dbReference type="ChEBI" id="CHEBI:18420"/>
        <label>1</label>
    </ligand>
</feature>
<dbReference type="Gene3D" id="3.30.930.10">
    <property type="entry name" value="Bira Bifunctional Protein, Domain 2"/>
    <property type="match status" value="1"/>
</dbReference>
<evidence type="ECO:0000256" key="3">
    <source>
        <dbReference type="ARBA" id="ARBA00022741"/>
    </source>
</evidence>
<dbReference type="RefSeq" id="WP_141911558.1">
    <property type="nucleotide sequence ID" value="NZ_CP107892.1"/>
</dbReference>
<dbReference type="InterPro" id="IPR002313">
    <property type="entry name" value="Lys-tRNA-ligase_II"/>
</dbReference>
<keyword evidence="7 8" id="KW-0460">Magnesium</keyword>
<keyword evidence="7" id="KW-0963">Cytoplasm</keyword>
<proteinExistence type="inferred from homology"/>
<name>A0ABZ1PE24_9ACTN</name>
<dbReference type="NCBIfam" id="NF001756">
    <property type="entry name" value="PRK00484.1"/>
    <property type="match status" value="1"/>
</dbReference>
<keyword evidence="7" id="KW-0648">Protein biosynthesis</keyword>
<dbReference type="InterPro" id="IPR004365">
    <property type="entry name" value="NA-bd_OB_tRNA"/>
</dbReference>
<evidence type="ECO:0000259" key="9">
    <source>
        <dbReference type="PROSITE" id="PS50862"/>
    </source>
</evidence>
<dbReference type="InterPro" id="IPR012340">
    <property type="entry name" value="NA-bd_OB-fold"/>
</dbReference>
<evidence type="ECO:0000313" key="10">
    <source>
        <dbReference type="EMBL" id="WUI81945.1"/>
    </source>
</evidence>
<dbReference type="EC" id="6.1.1.6" evidence="7"/>
<feature type="binding site" evidence="7">
    <location>
        <position position="421"/>
    </location>
    <ligand>
        <name>Mg(2+)</name>
        <dbReference type="ChEBI" id="CHEBI:18420"/>
        <label>2</label>
    </ligand>
</feature>
<evidence type="ECO:0000256" key="4">
    <source>
        <dbReference type="ARBA" id="ARBA00022840"/>
    </source>
</evidence>
<dbReference type="Proteomes" id="UP001346877">
    <property type="component" value="Chromosome"/>
</dbReference>
<dbReference type="HAMAP" id="MF_00252">
    <property type="entry name" value="Lys_tRNA_synth_class2"/>
    <property type="match status" value="1"/>
</dbReference>
<keyword evidence="11" id="KW-1185">Reference proteome</keyword>
<evidence type="ECO:0000256" key="1">
    <source>
        <dbReference type="ARBA" id="ARBA00022598"/>
    </source>
</evidence>
<evidence type="ECO:0000256" key="8">
    <source>
        <dbReference type="RuleBase" id="RU000336"/>
    </source>
</evidence>
<dbReference type="Pfam" id="PF00152">
    <property type="entry name" value="tRNA-synt_2"/>
    <property type="match status" value="1"/>
</dbReference>
<dbReference type="InterPro" id="IPR018149">
    <property type="entry name" value="Lys-tRNA-synth_II_C"/>
</dbReference>
<dbReference type="InterPro" id="IPR044136">
    <property type="entry name" value="Lys-tRNA-ligase_II_N"/>
</dbReference>
<dbReference type="EMBL" id="CP107941">
    <property type="protein sequence ID" value="WUI81945.1"/>
    <property type="molecule type" value="Genomic_DNA"/>
</dbReference>
<keyword evidence="4 7" id="KW-0067">ATP-binding</keyword>
<dbReference type="SUPFAM" id="SSF55681">
    <property type="entry name" value="Class II aaRS and biotin synthetases"/>
    <property type="match status" value="1"/>
</dbReference>
<reference evidence="10 11" key="1">
    <citation type="submission" date="2022-10" db="EMBL/GenBank/DDBJ databases">
        <title>The complete genomes of actinobacterial strains from the NBC collection.</title>
        <authorList>
            <person name="Joergensen T.S."/>
            <person name="Alvarez Arevalo M."/>
            <person name="Sterndorff E.B."/>
            <person name="Faurdal D."/>
            <person name="Vuksanovic O."/>
            <person name="Mourched A.-S."/>
            <person name="Charusanti P."/>
            <person name="Shaw S."/>
            <person name="Blin K."/>
            <person name="Weber T."/>
        </authorList>
    </citation>
    <scope>NUCLEOTIDE SEQUENCE [LARGE SCALE GENOMIC DNA]</scope>
    <source>
        <strain evidence="10 11">NBC_00396</strain>
    </source>
</reference>
<gene>
    <name evidence="7 10" type="primary">lysS</name>
    <name evidence="10" type="ORF">OG375_29405</name>
</gene>
<dbReference type="Gene3D" id="2.40.50.140">
    <property type="entry name" value="Nucleic acid-binding proteins"/>
    <property type="match status" value="1"/>
</dbReference>
<comment type="subcellular location">
    <subcellularLocation>
        <location evidence="7">Cytoplasm</location>
    </subcellularLocation>
</comment>
<dbReference type="CDD" id="cd04322">
    <property type="entry name" value="LysRS_N"/>
    <property type="match status" value="1"/>
</dbReference>
<evidence type="ECO:0000256" key="5">
    <source>
        <dbReference type="ARBA" id="ARBA00023146"/>
    </source>
</evidence>
<dbReference type="PANTHER" id="PTHR42918">
    <property type="entry name" value="LYSYL-TRNA SYNTHETASE"/>
    <property type="match status" value="1"/>
</dbReference>
<comment type="subunit">
    <text evidence="7">Homodimer.</text>
</comment>
<protein>
    <recommendedName>
        <fullName evidence="7">Lysine--tRNA ligase</fullName>
        <ecNumber evidence="7">6.1.1.6</ecNumber>
    </recommendedName>
    <alternativeName>
        <fullName evidence="7">Lysyl-tRNA synthetase</fullName>
        <shortName evidence="7">LysRS</shortName>
    </alternativeName>
</protein>
<dbReference type="GO" id="GO:0004824">
    <property type="term" value="F:lysine-tRNA ligase activity"/>
    <property type="evidence" value="ECO:0007669"/>
    <property type="project" value="UniProtKB-EC"/>
</dbReference>
<feature type="binding site" evidence="7">
    <location>
        <position position="421"/>
    </location>
    <ligand>
        <name>Mg(2+)</name>
        <dbReference type="ChEBI" id="CHEBI:18420"/>
        <label>1</label>
    </ligand>
</feature>
<evidence type="ECO:0000256" key="2">
    <source>
        <dbReference type="ARBA" id="ARBA00022723"/>
    </source>
</evidence>
<dbReference type="PRINTS" id="PR00982">
    <property type="entry name" value="TRNASYNTHLYS"/>
</dbReference>
<dbReference type="PANTHER" id="PTHR42918:SF15">
    <property type="entry name" value="LYSINE--TRNA LIGASE, CHLOROPLASTIC_MITOCHONDRIAL"/>
    <property type="match status" value="1"/>
</dbReference>
<dbReference type="InterPro" id="IPR004364">
    <property type="entry name" value="Aa-tRNA-synt_II"/>
</dbReference>
<accession>A0ABZ1PE24</accession>
<comment type="similarity">
    <text evidence="7">Belongs to the class-II aminoacyl-tRNA synthetase family.</text>
</comment>
<keyword evidence="2 7" id="KW-0479">Metal-binding</keyword>
<dbReference type="InterPro" id="IPR045864">
    <property type="entry name" value="aa-tRNA-synth_II/BPL/LPL"/>
</dbReference>
<dbReference type="PROSITE" id="PS50862">
    <property type="entry name" value="AA_TRNA_LIGASE_II"/>
    <property type="match status" value="1"/>
</dbReference>
<dbReference type="InterPro" id="IPR006195">
    <property type="entry name" value="aa-tRNA-synth_II"/>
</dbReference>
<keyword evidence="5 7" id="KW-0030">Aminoacyl-tRNA synthetase</keyword>
<organism evidence="10 11">
    <name type="scientific">Micromonospora zamorensis</name>
    <dbReference type="NCBI Taxonomy" id="709883"/>
    <lineage>
        <taxon>Bacteria</taxon>
        <taxon>Bacillati</taxon>
        <taxon>Actinomycetota</taxon>
        <taxon>Actinomycetes</taxon>
        <taxon>Micromonosporales</taxon>
        <taxon>Micromonosporaceae</taxon>
        <taxon>Micromonospora</taxon>
    </lineage>
</organism>
<dbReference type="NCBIfam" id="TIGR00499">
    <property type="entry name" value="lysS_bact"/>
    <property type="match status" value="1"/>
</dbReference>
<feature type="domain" description="Aminoacyl-transfer RNA synthetases class-II family profile" evidence="9">
    <location>
        <begin position="191"/>
        <end position="501"/>
    </location>
</feature>
<evidence type="ECO:0000313" key="11">
    <source>
        <dbReference type="Proteomes" id="UP001346877"/>
    </source>
</evidence>
<evidence type="ECO:0000256" key="7">
    <source>
        <dbReference type="HAMAP-Rule" id="MF_00252"/>
    </source>
</evidence>
<dbReference type="Pfam" id="PF01336">
    <property type="entry name" value="tRNA_anti-codon"/>
    <property type="match status" value="1"/>
</dbReference>